<feature type="domain" description="KAP NTPase" evidence="1">
    <location>
        <begin position="25"/>
        <end position="187"/>
    </location>
</feature>
<dbReference type="Gene3D" id="3.40.50.300">
    <property type="entry name" value="P-loop containing nucleotide triphosphate hydrolases"/>
    <property type="match status" value="1"/>
</dbReference>
<dbReference type="RefSeq" id="WP_237172512.1">
    <property type="nucleotide sequence ID" value="NZ_CP019707.1"/>
</dbReference>
<evidence type="ECO:0000313" key="2">
    <source>
        <dbReference type="EMBL" id="ARJ44369.1"/>
    </source>
</evidence>
<evidence type="ECO:0000313" key="3">
    <source>
        <dbReference type="Proteomes" id="UP000192900"/>
    </source>
</evidence>
<name>A0A1W6BBD9_9GAMM</name>
<dbReference type="AlphaFoldDB" id="A0A1W6BBD9"/>
<dbReference type="SUPFAM" id="SSF52540">
    <property type="entry name" value="P-loop containing nucleoside triphosphate hydrolases"/>
    <property type="match status" value="1"/>
</dbReference>
<accession>A0A1W6BBD9</accession>
<dbReference type="InterPro" id="IPR027417">
    <property type="entry name" value="P-loop_NTPase"/>
</dbReference>
<geneLocation type="plasmid" evidence="3">
    <name>ppaltyr11z</name>
</geneLocation>
<dbReference type="Pfam" id="PF07693">
    <property type="entry name" value="KAP_NTPase"/>
    <property type="match status" value="1"/>
</dbReference>
<dbReference type="Proteomes" id="UP000192900">
    <property type="component" value="Plasmid pPALTYR11Z"/>
</dbReference>
<evidence type="ECO:0000259" key="1">
    <source>
        <dbReference type="Pfam" id="PF07693"/>
    </source>
</evidence>
<proteinExistence type="predicted"/>
<gene>
    <name evidence="2" type="ORF">B1H58_20320</name>
</gene>
<sequence>MADNNAMRLDQPVTCPQQDRYGFRYIAAQLAQSVRAIGREGSAVIGIEGAWGSGKTSLLNLLRAELDKQNEENTFVLSISPWLEGSGTSLVESLLIPVAGIIAAEEERRLSPDEQESLKKNKALTRTARTIMDYTRVTARHLSPLAQVAAMIPGMPDASGALDALAENRWLKEKKITAAELRNQIADKIIGWI</sequence>
<reference evidence="2 3" key="1">
    <citation type="submission" date="2017-02" db="EMBL/GenBank/DDBJ databases">
        <title>Complete genome sequence of the drought resistance-promoting endophyte Pantoea alhagi LTYR-11Z.</title>
        <authorList>
            <person name="Zhang L."/>
        </authorList>
    </citation>
    <scope>NUCLEOTIDE SEQUENCE [LARGE SCALE GENOMIC DNA]</scope>
    <source>
        <strain evidence="2 3">LTYR-11Z</strain>
        <plasmid evidence="3">Plasmid ppaltyr11z</plasmid>
    </source>
</reference>
<keyword evidence="3" id="KW-1185">Reference proteome</keyword>
<protein>
    <recommendedName>
        <fullName evidence="1">KAP NTPase domain-containing protein</fullName>
    </recommendedName>
</protein>
<dbReference type="EMBL" id="CP019707">
    <property type="protein sequence ID" value="ARJ44369.1"/>
    <property type="molecule type" value="Genomic_DNA"/>
</dbReference>
<dbReference type="KEGG" id="palh:B1H58_20320"/>
<keyword evidence="2" id="KW-0614">Plasmid</keyword>
<organism evidence="2 3">
    <name type="scientific">Pantoea alhagi</name>
    <dbReference type="NCBI Taxonomy" id="1891675"/>
    <lineage>
        <taxon>Bacteria</taxon>
        <taxon>Pseudomonadati</taxon>
        <taxon>Pseudomonadota</taxon>
        <taxon>Gammaproteobacteria</taxon>
        <taxon>Enterobacterales</taxon>
        <taxon>Erwiniaceae</taxon>
        <taxon>Pantoea</taxon>
    </lineage>
</organism>
<dbReference type="InterPro" id="IPR011646">
    <property type="entry name" value="KAP_P-loop"/>
</dbReference>